<dbReference type="EMBL" id="LUGH01000019">
    <property type="protein sequence ID" value="OBZ91187.1"/>
    <property type="molecule type" value="Genomic_DNA"/>
</dbReference>
<protein>
    <submittedName>
        <fullName evidence="5">Pentatricopeptide repeat-containing protein 5, mitochondrial</fullName>
    </submittedName>
</protein>
<evidence type="ECO:0000256" key="1">
    <source>
        <dbReference type="ARBA" id="ARBA00022737"/>
    </source>
</evidence>
<dbReference type="InParanoid" id="A0A1C7NPZ7"/>
<feature type="compositionally biased region" description="Polar residues" evidence="3">
    <location>
        <begin position="45"/>
        <end position="59"/>
    </location>
</feature>
<proteinExistence type="predicted"/>
<name>A0A1C7NPZ7_9FUNG</name>
<evidence type="ECO:0000256" key="3">
    <source>
        <dbReference type="SAM" id="MobiDB-lite"/>
    </source>
</evidence>
<feature type="repeat" description="PPR" evidence="2">
    <location>
        <begin position="400"/>
        <end position="434"/>
    </location>
</feature>
<dbReference type="InterPro" id="IPR011990">
    <property type="entry name" value="TPR-like_helical_dom_sf"/>
</dbReference>
<dbReference type="Pfam" id="PF01535">
    <property type="entry name" value="PPR"/>
    <property type="match status" value="3"/>
</dbReference>
<reference evidence="5 6" key="1">
    <citation type="submission" date="2016-03" db="EMBL/GenBank/DDBJ databases">
        <title>Choanephora cucurbitarum.</title>
        <authorList>
            <person name="Min B."/>
            <person name="Park H."/>
            <person name="Park J.-H."/>
            <person name="Shin H.-D."/>
            <person name="Choi I.-G."/>
        </authorList>
    </citation>
    <scope>NUCLEOTIDE SEQUENCE [LARGE SCALE GENOMIC DNA]</scope>
    <source>
        <strain evidence="5 6">KUS-F28377</strain>
    </source>
</reference>
<dbReference type="GO" id="GO:0003729">
    <property type="term" value="F:mRNA binding"/>
    <property type="evidence" value="ECO:0007669"/>
    <property type="project" value="TreeGrafter"/>
</dbReference>
<keyword evidence="1" id="KW-0677">Repeat</keyword>
<feature type="domain" description="Pentatricopeptide repeat-containing protein-mitochondrial" evidence="4">
    <location>
        <begin position="919"/>
        <end position="1026"/>
    </location>
</feature>
<evidence type="ECO:0000256" key="2">
    <source>
        <dbReference type="PROSITE-ProRule" id="PRU00708"/>
    </source>
</evidence>
<dbReference type="AlphaFoldDB" id="A0A1C7NPZ7"/>
<sequence>MYGVKGTSAIIHSVTRQGVLTKQLVAPKSTAFLTNLPTRSAGKLSYTTRSQPQKQEQVDTNNAAATTTSAATLARFSQQQHPWTTVTGPKKSNARLSRSIEAVSIDPAHVDGHILQAAKQKNSEAVVNAFVQGRSAAGEKPPHLSTQTYEAVIEAYSRLRKHNQPLTPMMNAYQDMIASGAKPTSQTYALLIRTLCSRHGEVQKTVNMLRRQMARSGGHVSNLVELENEHNIEKALDLFNKAVSEKCTQDFDTELYNTLIRSLSFKGNKQDGIYIYEHLESSHNASPNSNTFATLVFLFGNAGDLKAAKECFNEYKLLKHRLPAHDPSNVYNAFVHAHCNVGDLKSALEVIEKDMVQDRIRITIVPYNKVLRRACLEGKMETVDSVLARLEKDQKLPRPDADTYGIVLSAYARLKNFDKATEAYKNLLNYDISKQYGYLADYVYACIASNRPDEAFEAVKSMTSRGLDLNANMCTRIVSAYVDNNRIQDAADVFKPLIEIHSKSNFLDAYSPVSRLALDLATKCNDLKTSVSILGLLSHYNVHPTAASSAMVVDLYHKAKQSDQWDQITKNLPERFYPVMYDAIFRKDNTNEEFCNLAFELLHDMRSLSLTLPVSLYVRVLARMKKYASKELEMRWKKEFSLQGQEEISSVKGVKEEDLSAETFMTTQSDILSAEALNAVLNDQLDSAIDILTNKIIKPGQVPTPEAVRDMIQHFTKQNRLHAAQEVYNVVADSFNVLDTHRQQKAHYIVYNSMLIAHARNGNLQAAKVFYDKLRQNELYPDADAYASLLACTANSTTDESTDALAIYEEAKKHHVRPTVYFYNVIISKLAKCRKLDPALHLFDEMKQLGVAPNSITYASVISACIRCSSESRAARYFQEMISLPKYQPRIGAYNSMIQFYVQQKPDREKALEYYNLSKRHNLKPSEHTYKLLMEAYANIPAYDMLTAHKLLTEMTKRHGLRPNTTHYATLINSYGCLHRDVSSALAVYKEMQKAGVAADETVYQALLNTHIENNDMKSAEDLYQTMLKKGAKSSSYIENLFITGYGRQGRLDKAQETFDKMSDYDQLSREPSTYEALVKAYIENGQKENALKVIEQMQAREFPPKVVDSVVQIIQTEKH</sequence>
<gene>
    <name evidence="5" type="primary">ppr5_1</name>
    <name evidence="5" type="ORF">A0J61_00755</name>
</gene>
<keyword evidence="6" id="KW-1185">Reference proteome</keyword>
<dbReference type="NCBIfam" id="TIGR00756">
    <property type="entry name" value="PPR"/>
    <property type="match status" value="3"/>
</dbReference>
<feature type="repeat" description="PPR" evidence="2">
    <location>
        <begin position="1000"/>
        <end position="1034"/>
    </location>
</feature>
<feature type="repeat" description="PPR" evidence="2">
    <location>
        <begin position="327"/>
        <end position="362"/>
    </location>
</feature>
<evidence type="ECO:0000259" key="4">
    <source>
        <dbReference type="Pfam" id="PF23276"/>
    </source>
</evidence>
<feature type="region of interest" description="Disordered" evidence="3">
    <location>
        <begin position="43"/>
        <end position="64"/>
    </location>
</feature>
<dbReference type="PROSITE" id="PS51375">
    <property type="entry name" value="PPR"/>
    <property type="match status" value="7"/>
</dbReference>
<evidence type="ECO:0000313" key="5">
    <source>
        <dbReference type="EMBL" id="OBZ91187.1"/>
    </source>
</evidence>
<dbReference type="STRING" id="101091.A0A1C7NPZ7"/>
<evidence type="ECO:0000313" key="6">
    <source>
        <dbReference type="Proteomes" id="UP000093000"/>
    </source>
</evidence>
<dbReference type="Pfam" id="PF13812">
    <property type="entry name" value="PPR_3"/>
    <property type="match status" value="1"/>
</dbReference>
<comment type="caution">
    <text evidence="5">The sequence shown here is derived from an EMBL/GenBank/DDBJ whole genome shotgun (WGS) entry which is preliminary data.</text>
</comment>
<dbReference type="GO" id="GO:0140053">
    <property type="term" value="P:mitochondrial gene expression"/>
    <property type="evidence" value="ECO:0007669"/>
    <property type="project" value="TreeGrafter"/>
</dbReference>
<dbReference type="InterPro" id="IPR002885">
    <property type="entry name" value="PPR_rpt"/>
</dbReference>
<feature type="repeat" description="PPR" evidence="2">
    <location>
        <begin position="964"/>
        <end position="999"/>
    </location>
</feature>
<organism evidence="5 6">
    <name type="scientific">Choanephora cucurbitarum</name>
    <dbReference type="NCBI Taxonomy" id="101091"/>
    <lineage>
        <taxon>Eukaryota</taxon>
        <taxon>Fungi</taxon>
        <taxon>Fungi incertae sedis</taxon>
        <taxon>Mucoromycota</taxon>
        <taxon>Mucoromycotina</taxon>
        <taxon>Mucoromycetes</taxon>
        <taxon>Mucorales</taxon>
        <taxon>Mucorineae</taxon>
        <taxon>Choanephoraceae</taxon>
        <taxon>Choanephoroideae</taxon>
        <taxon>Choanephora</taxon>
    </lineage>
</organism>
<dbReference type="FunCoup" id="A0A1C7NPZ7">
    <property type="interactions" value="184"/>
</dbReference>
<feature type="repeat" description="PPR" evidence="2">
    <location>
        <begin position="747"/>
        <end position="781"/>
    </location>
</feature>
<dbReference type="Proteomes" id="UP000093000">
    <property type="component" value="Unassembled WGS sequence"/>
</dbReference>
<dbReference type="PANTHER" id="PTHR47938:SF35">
    <property type="entry name" value="PENTATRICOPEPTIDE REPEAT-CONTAINING PROTEIN 4, MITOCHONDRIAL-RELATED"/>
    <property type="match status" value="1"/>
</dbReference>
<feature type="repeat" description="PPR" evidence="2">
    <location>
        <begin position="1071"/>
        <end position="1105"/>
    </location>
</feature>
<dbReference type="OrthoDB" id="411857at2759"/>
<feature type="repeat" description="PPR" evidence="2">
    <location>
        <begin position="819"/>
        <end position="853"/>
    </location>
</feature>
<dbReference type="GO" id="GO:0005739">
    <property type="term" value="C:mitochondrion"/>
    <property type="evidence" value="ECO:0007669"/>
    <property type="project" value="TreeGrafter"/>
</dbReference>
<dbReference type="Pfam" id="PF23276">
    <property type="entry name" value="TPR_24"/>
    <property type="match status" value="1"/>
</dbReference>
<dbReference type="PANTHER" id="PTHR47938">
    <property type="entry name" value="RESPIRATORY COMPLEX I CHAPERONE (CIA84), PUTATIVE (AFU_ORTHOLOGUE AFUA_2G06020)-RELATED"/>
    <property type="match status" value="1"/>
</dbReference>
<dbReference type="Pfam" id="PF13041">
    <property type="entry name" value="PPR_2"/>
    <property type="match status" value="1"/>
</dbReference>
<dbReference type="Gene3D" id="1.25.40.10">
    <property type="entry name" value="Tetratricopeptide repeat domain"/>
    <property type="match status" value="7"/>
</dbReference>
<dbReference type="SUPFAM" id="SSF81901">
    <property type="entry name" value="HCP-like"/>
    <property type="match status" value="2"/>
</dbReference>
<dbReference type="InterPro" id="IPR057027">
    <property type="entry name" value="TPR_mt"/>
</dbReference>
<accession>A0A1C7NPZ7</accession>